<dbReference type="Pfam" id="PF01443">
    <property type="entry name" value="Viral_helicase1"/>
    <property type="match status" value="1"/>
</dbReference>
<dbReference type="InterPro" id="IPR027417">
    <property type="entry name" value="P-loop_NTPase"/>
</dbReference>
<evidence type="ECO:0000256" key="4">
    <source>
        <dbReference type="ARBA" id="ARBA00022840"/>
    </source>
</evidence>
<feature type="domain" description="UvrD-like helicase C-terminal" evidence="7">
    <location>
        <begin position="265"/>
        <end position="328"/>
    </location>
</feature>
<dbReference type="SUPFAM" id="SSF52540">
    <property type="entry name" value="P-loop containing nucleoside triphosphate hydrolases"/>
    <property type="match status" value="1"/>
</dbReference>
<dbReference type="InterPro" id="IPR027351">
    <property type="entry name" value="(+)RNA_virus_helicase_core_dom"/>
</dbReference>
<dbReference type="Proteomes" id="UP001055104">
    <property type="component" value="Unassembled WGS sequence"/>
</dbReference>
<dbReference type="GO" id="GO:0043138">
    <property type="term" value="F:3'-5' DNA helicase activity"/>
    <property type="evidence" value="ECO:0007669"/>
    <property type="project" value="TreeGrafter"/>
</dbReference>
<evidence type="ECO:0000256" key="2">
    <source>
        <dbReference type="ARBA" id="ARBA00022801"/>
    </source>
</evidence>
<comment type="caution">
    <text evidence="8">The sequence shown here is derived from an EMBL/GenBank/DDBJ whole genome shotgun (WGS) entry which is preliminary data.</text>
</comment>
<evidence type="ECO:0000256" key="3">
    <source>
        <dbReference type="ARBA" id="ARBA00022806"/>
    </source>
</evidence>
<reference evidence="8" key="1">
    <citation type="submission" date="2022-01" db="EMBL/GenBank/DDBJ databases">
        <title>Novel bile acid biosynthetic pathways are enriched in the microbiome of centenarians.</title>
        <authorList>
            <person name="Sato Y."/>
            <person name="Atarashi K."/>
            <person name="Plichta R.D."/>
            <person name="Arai Y."/>
            <person name="Sasajima S."/>
            <person name="Kearney M.S."/>
            <person name="Suda W."/>
            <person name="Takeshita K."/>
            <person name="Sasaki T."/>
            <person name="Okamoto S."/>
            <person name="Skelly N.A."/>
            <person name="Okamura Y."/>
            <person name="Vlamakis H."/>
            <person name="Li Y."/>
            <person name="Tanoue T."/>
            <person name="Takei H."/>
            <person name="Nittono H."/>
            <person name="Narushima S."/>
            <person name="Irie J."/>
            <person name="Itoh H."/>
            <person name="Moriya K."/>
            <person name="Sugiura Y."/>
            <person name="Suematsu M."/>
            <person name="Moritoki N."/>
            <person name="Shibata S."/>
            <person name="Littman R.D."/>
            <person name="Fischbach A.M."/>
            <person name="Uwamino Y."/>
            <person name="Inoue T."/>
            <person name="Honda A."/>
            <person name="Hattori M."/>
            <person name="Murai T."/>
            <person name="Xavier J.R."/>
            <person name="Hirose N."/>
            <person name="Honda K."/>
        </authorList>
    </citation>
    <scope>NUCLEOTIDE SEQUENCE</scope>
    <source>
        <strain evidence="8">CE91-St7</strain>
    </source>
</reference>
<evidence type="ECO:0000256" key="5">
    <source>
        <dbReference type="ARBA" id="ARBA00034923"/>
    </source>
</evidence>
<feature type="domain" description="(+)RNA virus helicase C-terminal" evidence="6">
    <location>
        <begin position="25"/>
        <end position="166"/>
    </location>
</feature>
<dbReference type="GO" id="GO:0003677">
    <property type="term" value="F:DNA binding"/>
    <property type="evidence" value="ECO:0007669"/>
    <property type="project" value="InterPro"/>
</dbReference>
<keyword evidence="2" id="KW-0378">Hydrolase</keyword>
<dbReference type="RefSeq" id="WP_122357434.1">
    <property type="nucleotide sequence ID" value="NZ_BQOA01000001.1"/>
</dbReference>
<evidence type="ECO:0000313" key="8">
    <source>
        <dbReference type="EMBL" id="GKH81948.1"/>
    </source>
</evidence>
<evidence type="ECO:0000259" key="7">
    <source>
        <dbReference type="Pfam" id="PF13361"/>
    </source>
</evidence>
<accession>A0AA37KG05</accession>
<dbReference type="InterPro" id="IPR014017">
    <property type="entry name" value="DNA_helicase_UvrD-like_C"/>
</dbReference>
<name>A0AA37KG05_9BACT</name>
<dbReference type="PANTHER" id="PTHR11070:SF2">
    <property type="entry name" value="ATP-DEPENDENT DNA HELICASE SRS2"/>
    <property type="match status" value="1"/>
</dbReference>
<dbReference type="Gene3D" id="3.40.50.300">
    <property type="entry name" value="P-loop containing nucleotide triphosphate hydrolases"/>
    <property type="match status" value="2"/>
</dbReference>
<dbReference type="GO" id="GO:0005524">
    <property type="term" value="F:ATP binding"/>
    <property type="evidence" value="ECO:0007669"/>
    <property type="project" value="UniProtKB-KW"/>
</dbReference>
<gene>
    <name evidence="8" type="ORF">CE91St7_28320</name>
</gene>
<dbReference type="Pfam" id="PF13361">
    <property type="entry name" value="UvrD_C"/>
    <property type="match status" value="1"/>
</dbReference>
<dbReference type="EMBL" id="BQOB01000001">
    <property type="protein sequence ID" value="GKH81948.1"/>
    <property type="molecule type" value="Genomic_DNA"/>
</dbReference>
<dbReference type="PANTHER" id="PTHR11070">
    <property type="entry name" value="UVRD / RECB / PCRA DNA HELICASE FAMILY MEMBER"/>
    <property type="match status" value="1"/>
</dbReference>
<proteinExistence type="predicted"/>
<keyword evidence="1" id="KW-0547">Nucleotide-binding</keyword>
<dbReference type="AlphaFoldDB" id="A0AA37KG05"/>
<organism evidence="8 9">
    <name type="scientific">Phocaeicola dorei</name>
    <dbReference type="NCBI Taxonomy" id="357276"/>
    <lineage>
        <taxon>Bacteria</taxon>
        <taxon>Pseudomonadati</taxon>
        <taxon>Bacteroidota</taxon>
        <taxon>Bacteroidia</taxon>
        <taxon>Bacteroidales</taxon>
        <taxon>Bacteroidaceae</taxon>
        <taxon>Phocaeicola</taxon>
    </lineage>
</organism>
<sequence length="353" mass="40295">MALDQLTPDRCQSVIMALSAERTAVVKGKAGTGKSLLLFKKAKQVSQISDSYAIIVFTKSLKQFFVNELNEIDPSGKHVYYYYEWQRSEKPHYTYLFVDECQDFGCEEIDDFKSHGTYCWFFGDTDQSIMGFQNSNVQSVEVTAAQVGVQPQKIALNHRLTVENAKVGEYIKPLTRISYACVNHGAKPKLELVKEDIFAVALAKVIPQLDRIIEIIKNKQLINVSVLVYYNDSVEIVRDYFISKGIPVEWKTKDNMEFDFDSTNPKIVTWHCSKGLEFDDVFIPACGINEHMKLRKYNHPVDPMVNCESALYVATTRPKKNLYLLYSNNLSPKLPPFGSDIYEGDEEDDVLPF</sequence>
<evidence type="ECO:0000256" key="1">
    <source>
        <dbReference type="ARBA" id="ARBA00022741"/>
    </source>
</evidence>
<keyword evidence="3" id="KW-0347">Helicase</keyword>
<dbReference type="InterPro" id="IPR000212">
    <property type="entry name" value="DNA_helicase_UvrD/REP"/>
</dbReference>
<evidence type="ECO:0000259" key="6">
    <source>
        <dbReference type="Pfam" id="PF01443"/>
    </source>
</evidence>
<evidence type="ECO:0000313" key="9">
    <source>
        <dbReference type="Proteomes" id="UP001055104"/>
    </source>
</evidence>
<dbReference type="GO" id="GO:0016787">
    <property type="term" value="F:hydrolase activity"/>
    <property type="evidence" value="ECO:0007669"/>
    <property type="project" value="UniProtKB-KW"/>
</dbReference>
<dbReference type="GO" id="GO:0000725">
    <property type="term" value="P:recombinational repair"/>
    <property type="evidence" value="ECO:0007669"/>
    <property type="project" value="TreeGrafter"/>
</dbReference>
<keyword evidence="4" id="KW-0067">ATP-binding</keyword>
<protein>
    <recommendedName>
        <fullName evidence="5">DNA 3'-5' helicase II</fullName>
    </recommendedName>
</protein>